<protein>
    <submittedName>
        <fullName evidence="9">PTS fructose transporter subunit IIA</fullName>
    </submittedName>
</protein>
<gene>
    <name evidence="9" type="ORF">BO222_00550</name>
</gene>
<dbReference type="InterPro" id="IPR004701">
    <property type="entry name" value="PTS_EIIA_man-typ"/>
</dbReference>
<evidence type="ECO:0000256" key="2">
    <source>
        <dbReference type="ARBA" id="ARBA00022448"/>
    </source>
</evidence>
<evidence type="ECO:0000313" key="10">
    <source>
        <dbReference type="Proteomes" id="UP000186341"/>
    </source>
</evidence>
<evidence type="ECO:0000256" key="6">
    <source>
        <dbReference type="ARBA" id="ARBA00022683"/>
    </source>
</evidence>
<dbReference type="InterPro" id="IPR033887">
    <property type="entry name" value="PTS_IIA_man"/>
</dbReference>
<keyword evidence="2" id="KW-0813">Transport</keyword>
<keyword evidence="7" id="KW-0418">Kinase</keyword>
<comment type="caution">
    <text evidence="9">The sequence shown here is derived from an EMBL/GenBank/DDBJ whole genome shotgun (WGS) entry which is preliminary data.</text>
</comment>
<dbReference type="GO" id="GO:0016301">
    <property type="term" value="F:kinase activity"/>
    <property type="evidence" value="ECO:0007669"/>
    <property type="project" value="UniProtKB-KW"/>
</dbReference>
<dbReference type="PANTHER" id="PTHR33799">
    <property type="entry name" value="PTS PERMEASE-RELATED-RELATED"/>
    <property type="match status" value="1"/>
</dbReference>
<dbReference type="GO" id="GO:0005737">
    <property type="term" value="C:cytoplasm"/>
    <property type="evidence" value="ECO:0007669"/>
    <property type="project" value="UniProtKB-SubCell"/>
</dbReference>
<keyword evidence="4" id="KW-0762">Sugar transport</keyword>
<keyword evidence="6" id="KW-0598">Phosphotransferase system</keyword>
<dbReference type="InterPro" id="IPR051471">
    <property type="entry name" value="Bacterial_PTS_sugar_comp"/>
</dbReference>
<dbReference type="SUPFAM" id="SSF53062">
    <property type="entry name" value="PTS system fructose IIA component-like"/>
    <property type="match status" value="1"/>
</dbReference>
<dbReference type="PANTHER" id="PTHR33799:SF1">
    <property type="entry name" value="PTS SYSTEM MANNOSE-SPECIFIC EIIAB COMPONENT-RELATED"/>
    <property type="match status" value="1"/>
</dbReference>
<proteinExistence type="predicted"/>
<evidence type="ECO:0000259" key="8">
    <source>
        <dbReference type="PROSITE" id="PS51096"/>
    </source>
</evidence>
<dbReference type="Gene3D" id="3.40.50.510">
    <property type="entry name" value="Phosphotransferase system, mannose-type IIA component"/>
    <property type="match status" value="1"/>
</dbReference>
<evidence type="ECO:0000256" key="5">
    <source>
        <dbReference type="ARBA" id="ARBA00022679"/>
    </source>
</evidence>
<feature type="domain" description="PTS EIIA type-4" evidence="8">
    <location>
        <begin position="1"/>
        <end position="127"/>
    </location>
</feature>
<evidence type="ECO:0000256" key="4">
    <source>
        <dbReference type="ARBA" id="ARBA00022597"/>
    </source>
</evidence>
<comment type="subcellular location">
    <subcellularLocation>
        <location evidence="1">Cytoplasm</location>
    </subcellularLocation>
</comment>
<dbReference type="Proteomes" id="UP000186341">
    <property type="component" value="Unassembled WGS sequence"/>
</dbReference>
<dbReference type="RefSeq" id="WP_075817427.1">
    <property type="nucleotide sequence ID" value="NZ_CAJUTZ010000103.1"/>
</dbReference>
<dbReference type="PROSITE" id="PS51096">
    <property type="entry name" value="PTS_EIIA_TYPE_4"/>
    <property type="match status" value="1"/>
</dbReference>
<accession>A0A1U7NJ76</accession>
<dbReference type="Pfam" id="PF03610">
    <property type="entry name" value="EIIA-man"/>
    <property type="match status" value="1"/>
</dbReference>
<dbReference type="GeneID" id="82201737"/>
<dbReference type="OrthoDB" id="6623712at2"/>
<dbReference type="GO" id="GO:0009401">
    <property type="term" value="P:phosphoenolpyruvate-dependent sugar phosphotransferase system"/>
    <property type="evidence" value="ECO:0007669"/>
    <property type="project" value="UniProtKB-KW"/>
</dbReference>
<organism evidence="9 10">
    <name type="scientific">Ileibacterium valens</name>
    <dbReference type="NCBI Taxonomy" id="1862668"/>
    <lineage>
        <taxon>Bacteria</taxon>
        <taxon>Bacillati</taxon>
        <taxon>Bacillota</taxon>
        <taxon>Erysipelotrichia</taxon>
        <taxon>Erysipelotrichales</taxon>
        <taxon>Erysipelotrichaceae</taxon>
        <taxon>Ileibacterium</taxon>
    </lineage>
</organism>
<dbReference type="InterPro" id="IPR036662">
    <property type="entry name" value="PTS_EIIA_man-typ_sf"/>
</dbReference>
<dbReference type="EMBL" id="MPJW01000024">
    <property type="protein sequence ID" value="OLU43104.1"/>
    <property type="molecule type" value="Genomic_DNA"/>
</dbReference>
<name>A0A1U7NJ76_9FIRM</name>
<evidence type="ECO:0000313" key="9">
    <source>
        <dbReference type="EMBL" id="OLU43104.1"/>
    </source>
</evidence>
<evidence type="ECO:0000256" key="1">
    <source>
        <dbReference type="ARBA" id="ARBA00004496"/>
    </source>
</evidence>
<evidence type="ECO:0000256" key="7">
    <source>
        <dbReference type="ARBA" id="ARBA00022777"/>
    </source>
</evidence>
<dbReference type="GO" id="GO:0016020">
    <property type="term" value="C:membrane"/>
    <property type="evidence" value="ECO:0007669"/>
    <property type="project" value="InterPro"/>
</dbReference>
<keyword evidence="5" id="KW-0808">Transferase</keyword>
<sequence>MKYVILVSHGKFADGLANALGMLAGQRKDLLSCGLEDGKSADEFAEAFKDVISNVNTDDEILLLGDLIGGSPLTTACNVINEKGLTEQTRVIGGMNLPLALTALLMKDAMSLDDAKDGVLSEAQGALKEFLLAVEDDEDEEV</sequence>
<keyword evidence="3" id="KW-0963">Cytoplasm</keyword>
<dbReference type="AlphaFoldDB" id="A0A1U7NJ76"/>
<keyword evidence="10" id="KW-1185">Reference proteome</keyword>
<reference evidence="9 10" key="1">
    <citation type="submission" date="2016-11" db="EMBL/GenBank/DDBJ databases">
        <title>Description of two novel members of the family Erysipelotrichaceae: Ileibacterium lipovorans gen. nov., sp. nov. and Dubosiella newyorkensis, gen. nov., sp. nov.</title>
        <authorList>
            <person name="Cox L.M."/>
            <person name="Sohn J."/>
            <person name="Tyrrell K.L."/>
            <person name="Citron D.M."/>
            <person name="Lawson P.A."/>
            <person name="Patel N.B."/>
            <person name="Iizumi T."/>
            <person name="Perez-Perez G.I."/>
            <person name="Goldstein E.J."/>
            <person name="Blaser M.J."/>
        </authorList>
    </citation>
    <scope>NUCLEOTIDE SEQUENCE [LARGE SCALE GENOMIC DNA]</scope>
    <source>
        <strain evidence="9 10">NYU-BL-A3</strain>
    </source>
</reference>
<dbReference type="CDD" id="cd00006">
    <property type="entry name" value="PTS_IIA_man"/>
    <property type="match status" value="1"/>
</dbReference>
<evidence type="ECO:0000256" key="3">
    <source>
        <dbReference type="ARBA" id="ARBA00022490"/>
    </source>
</evidence>